<dbReference type="GO" id="GO:0003824">
    <property type="term" value="F:catalytic activity"/>
    <property type="evidence" value="ECO:0007669"/>
    <property type="project" value="InterPro"/>
</dbReference>
<reference evidence="2 3" key="1">
    <citation type="submission" date="2019-03" db="EMBL/GenBank/DDBJ databases">
        <title>Genomic Encyclopedia of Type Strains, Phase IV (KMG-IV): sequencing the most valuable type-strain genomes for metagenomic binning, comparative biology and taxonomic classification.</title>
        <authorList>
            <person name="Goeker M."/>
        </authorList>
    </citation>
    <scope>NUCLEOTIDE SEQUENCE [LARGE SCALE GENOMIC DNA]</scope>
    <source>
        <strain evidence="2 3">DSM 44496</strain>
    </source>
</reference>
<dbReference type="Gene3D" id="3.40.50.1820">
    <property type="entry name" value="alpha/beta hydrolase"/>
    <property type="match status" value="1"/>
</dbReference>
<dbReference type="PANTHER" id="PTHR43798:SF24">
    <property type="entry name" value="CIS-3-ALKYL-4-ALKYLOXETAN-2-ONE DECARBOXYLASE"/>
    <property type="match status" value="1"/>
</dbReference>
<dbReference type="AlphaFoldDB" id="A0A4R6P7G3"/>
<accession>A0A4R6P7G3</accession>
<evidence type="ECO:0000313" key="3">
    <source>
        <dbReference type="Proteomes" id="UP000295087"/>
    </source>
</evidence>
<evidence type="ECO:0000313" key="2">
    <source>
        <dbReference type="EMBL" id="TDP31979.1"/>
    </source>
</evidence>
<dbReference type="RefSeq" id="WP_067487585.1">
    <property type="nucleotide sequence ID" value="NZ_SNXK01000007.1"/>
</dbReference>
<dbReference type="PRINTS" id="PR00111">
    <property type="entry name" value="ABHYDROLASE"/>
</dbReference>
<sequence length="296" mass="33179">MTTTFELNEVGVDGARLTYADVGQGDPLVLLHGWPESHAAWRHQIGPLSRSRRVIAPDWQGWGASARDLRLSCDYDTEVDRIARLFDALGLGRVDLACHDYGGFLGLGFVQRYPDRVQRFAILNSRAHRTFTTPYYQLFGLFSAAARRPLLRPLLTARTIGLVHRLGLAQFVRNGSFDTQRLAGYLDFLNTREGRRWYAHFWAGYSVRVRPELAAGLAAIRCPTAVIWGDKDPAIPFRYAEDLAAHIPHATLVRIAGGRFIMEQRPAEVTEALQAWLRRPVEGASSVLSGTEDYST</sequence>
<dbReference type="EMBL" id="SNXK01000007">
    <property type="protein sequence ID" value="TDP31979.1"/>
    <property type="molecule type" value="Genomic_DNA"/>
</dbReference>
<name>A0A4R6P7G3_NOCIG</name>
<organism evidence="2 3">
    <name type="scientific">Nocardia ignorata</name>
    <dbReference type="NCBI Taxonomy" id="145285"/>
    <lineage>
        <taxon>Bacteria</taxon>
        <taxon>Bacillati</taxon>
        <taxon>Actinomycetota</taxon>
        <taxon>Actinomycetes</taxon>
        <taxon>Mycobacteriales</taxon>
        <taxon>Nocardiaceae</taxon>
        <taxon>Nocardia</taxon>
    </lineage>
</organism>
<dbReference type="PANTHER" id="PTHR43798">
    <property type="entry name" value="MONOACYLGLYCEROL LIPASE"/>
    <property type="match status" value="1"/>
</dbReference>
<proteinExistence type="predicted"/>
<dbReference type="InterPro" id="IPR050266">
    <property type="entry name" value="AB_hydrolase_sf"/>
</dbReference>
<dbReference type="SUPFAM" id="SSF53474">
    <property type="entry name" value="alpha/beta-Hydrolases"/>
    <property type="match status" value="1"/>
</dbReference>
<gene>
    <name evidence="2" type="ORF">DFR75_107204</name>
</gene>
<dbReference type="PRINTS" id="PR00412">
    <property type="entry name" value="EPOXHYDRLASE"/>
</dbReference>
<dbReference type="InterPro" id="IPR000073">
    <property type="entry name" value="AB_hydrolase_1"/>
</dbReference>
<dbReference type="InterPro" id="IPR000639">
    <property type="entry name" value="Epox_hydrolase-like"/>
</dbReference>
<dbReference type="InterPro" id="IPR029058">
    <property type="entry name" value="AB_hydrolase_fold"/>
</dbReference>
<feature type="domain" description="AB hydrolase-1" evidence="1">
    <location>
        <begin position="27"/>
        <end position="262"/>
    </location>
</feature>
<dbReference type="Proteomes" id="UP000295087">
    <property type="component" value="Unassembled WGS sequence"/>
</dbReference>
<keyword evidence="3" id="KW-1185">Reference proteome</keyword>
<evidence type="ECO:0000259" key="1">
    <source>
        <dbReference type="Pfam" id="PF00561"/>
    </source>
</evidence>
<protein>
    <submittedName>
        <fullName evidence="2">Pimeloyl-ACP methyl ester carboxylesterase</fullName>
    </submittedName>
</protein>
<comment type="caution">
    <text evidence="2">The sequence shown here is derived from an EMBL/GenBank/DDBJ whole genome shotgun (WGS) entry which is preliminary data.</text>
</comment>
<dbReference type="Pfam" id="PF00561">
    <property type="entry name" value="Abhydrolase_1"/>
    <property type="match status" value="1"/>
</dbReference>
<dbReference type="GO" id="GO:0016020">
    <property type="term" value="C:membrane"/>
    <property type="evidence" value="ECO:0007669"/>
    <property type="project" value="TreeGrafter"/>
</dbReference>